<evidence type="ECO:0000313" key="7">
    <source>
        <dbReference type="EMBL" id="MPM62660.1"/>
    </source>
</evidence>
<dbReference type="AlphaFoldDB" id="A0A645BB23"/>
<dbReference type="Gene3D" id="1.10.1740.10">
    <property type="match status" value="1"/>
</dbReference>
<gene>
    <name evidence="7" type="primary">sigF_6</name>
    <name evidence="7" type="ORF">SDC9_109537</name>
</gene>
<dbReference type="SUPFAM" id="SSF88659">
    <property type="entry name" value="Sigma3 and sigma4 domains of RNA polymerase sigma factors"/>
    <property type="match status" value="1"/>
</dbReference>
<evidence type="ECO:0000259" key="6">
    <source>
        <dbReference type="Pfam" id="PF04545"/>
    </source>
</evidence>
<keyword evidence="1" id="KW-0805">Transcription regulation</keyword>
<comment type="caution">
    <text evidence="7">The sequence shown here is derived from an EMBL/GenBank/DDBJ whole genome shotgun (WGS) entry which is preliminary data.</text>
</comment>
<dbReference type="InterPro" id="IPR014284">
    <property type="entry name" value="RNA_pol_sigma-70_dom"/>
</dbReference>
<evidence type="ECO:0000256" key="3">
    <source>
        <dbReference type="ARBA" id="ARBA00023125"/>
    </source>
</evidence>
<dbReference type="SUPFAM" id="SSF88946">
    <property type="entry name" value="Sigma2 domain of RNA polymerase sigma factors"/>
    <property type="match status" value="1"/>
</dbReference>
<reference evidence="7" key="1">
    <citation type="submission" date="2019-08" db="EMBL/GenBank/DDBJ databases">
        <authorList>
            <person name="Kucharzyk K."/>
            <person name="Murdoch R.W."/>
            <person name="Higgins S."/>
            <person name="Loffler F."/>
        </authorList>
    </citation>
    <scope>NUCLEOTIDE SEQUENCE</scope>
</reference>
<organism evidence="7">
    <name type="scientific">bioreactor metagenome</name>
    <dbReference type="NCBI Taxonomy" id="1076179"/>
    <lineage>
        <taxon>unclassified sequences</taxon>
        <taxon>metagenomes</taxon>
        <taxon>ecological metagenomes</taxon>
    </lineage>
</organism>
<dbReference type="GO" id="GO:0006352">
    <property type="term" value="P:DNA-templated transcription initiation"/>
    <property type="evidence" value="ECO:0007669"/>
    <property type="project" value="InterPro"/>
</dbReference>
<protein>
    <submittedName>
        <fullName evidence="7">RNA polymerase sigma-F factor</fullName>
    </submittedName>
</protein>
<feature type="domain" description="RNA polymerase sigma-70 region 4" evidence="6">
    <location>
        <begin position="182"/>
        <end position="230"/>
    </location>
</feature>
<dbReference type="NCBIfam" id="TIGR02937">
    <property type="entry name" value="sigma70-ECF"/>
    <property type="match status" value="1"/>
</dbReference>
<evidence type="ECO:0000259" key="5">
    <source>
        <dbReference type="Pfam" id="PF04542"/>
    </source>
</evidence>
<dbReference type="InterPro" id="IPR000943">
    <property type="entry name" value="RNA_pol_sigma70"/>
</dbReference>
<dbReference type="EMBL" id="VSSQ01018982">
    <property type="protein sequence ID" value="MPM62660.1"/>
    <property type="molecule type" value="Genomic_DNA"/>
</dbReference>
<dbReference type="Pfam" id="PF04542">
    <property type="entry name" value="Sigma70_r2"/>
    <property type="match status" value="1"/>
</dbReference>
<dbReference type="GO" id="GO:0003677">
    <property type="term" value="F:DNA binding"/>
    <property type="evidence" value="ECO:0007669"/>
    <property type="project" value="UniProtKB-KW"/>
</dbReference>
<dbReference type="InterPro" id="IPR007627">
    <property type="entry name" value="RNA_pol_sigma70_r2"/>
</dbReference>
<evidence type="ECO:0000256" key="4">
    <source>
        <dbReference type="ARBA" id="ARBA00023163"/>
    </source>
</evidence>
<keyword evidence="3" id="KW-0238">DNA-binding</keyword>
<sequence>MDTDKRSLSLEDAAAHFFIDGGEAARGEVVKAAYGLIRYYANFYGGACDREDLFQTGCLAVLKALARYDPARNVRFTTYASHCILGEIRHLVRSESSYYRPGCIKELQYRVDTAMEEYVKEFGEPPSSSFLAKTLNVREASIREVMRAGLVSFEEIDTSQIHSLAYQSFQLPIEDKLTLEKALPTLSALQQRVVEMLYFGNLTQQEAALKLGLTQRKISRIKEETLKALRRELEKGKSSDS</sequence>
<feature type="domain" description="RNA polymerase sigma-70 region 2" evidence="5">
    <location>
        <begin position="35"/>
        <end position="96"/>
    </location>
</feature>
<keyword evidence="2" id="KW-0731">Sigma factor</keyword>
<dbReference type="InterPro" id="IPR013324">
    <property type="entry name" value="RNA_pol_sigma_r3/r4-like"/>
</dbReference>
<keyword evidence="4" id="KW-0804">Transcription</keyword>
<dbReference type="PANTHER" id="PTHR30385:SF4">
    <property type="entry name" value="RNA POLYMERASE SIGMA-E FACTOR"/>
    <property type="match status" value="1"/>
</dbReference>
<dbReference type="InterPro" id="IPR036388">
    <property type="entry name" value="WH-like_DNA-bd_sf"/>
</dbReference>
<dbReference type="InterPro" id="IPR013325">
    <property type="entry name" value="RNA_pol_sigma_r2"/>
</dbReference>
<name>A0A645BB23_9ZZZZ</name>
<dbReference type="PANTHER" id="PTHR30385">
    <property type="entry name" value="SIGMA FACTOR F FLAGELLAR"/>
    <property type="match status" value="1"/>
</dbReference>
<accession>A0A645BB23</accession>
<dbReference type="Gene3D" id="1.10.10.10">
    <property type="entry name" value="Winged helix-like DNA-binding domain superfamily/Winged helix DNA-binding domain"/>
    <property type="match status" value="2"/>
</dbReference>
<evidence type="ECO:0000256" key="2">
    <source>
        <dbReference type="ARBA" id="ARBA00023082"/>
    </source>
</evidence>
<dbReference type="InterPro" id="IPR007630">
    <property type="entry name" value="RNA_pol_sigma70_r4"/>
</dbReference>
<dbReference type="Pfam" id="PF04545">
    <property type="entry name" value="Sigma70_r4"/>
    <property type="match status" value="1"/>
</dbReference>
<dbReference type="PRINTS" id="PR00046">
    <property type="entry name" value="SIGMA70FCT"/>
</dbReference>
<proteinExistence type="predicted"/>
<dbReference type="GO" id="GO:0016987">
    <property type="term" value="F:sigma factor activity"/>
    <property type="evidence" value="ECO:0007669"/>
    <property type="project" value="UniProtKB-KW"/>
</dbReference>
<evidence type="ECO:0000256" key="1">
    <source>
        <dbReference type="ARBA" id="ARBA00023015"/>
    </source>
</evidence>